<feature type="transmembrane region" description="Helical" evidence="7">
    <location>
        <begin position="248"/>
        <end position="267"/>
    </location>
</feature>
<evidence type="ECO:0000313" key="9">
    <source>
        <dbReference type="EMBL" id="MDQ9129910.1"/>
    </source>
</evidence>
<evidence type="ECO:0000256" key="4">
    <source>
        <dbReference type="ARBA" id="ARBA00022692"/>
    </source>
</evidence>
<reference evidence="9" key="4">
    <citation type="submission" date="2023-08" db="EMBL/GenBank/DDBJ databases">
        <title>The Comparative Genomic Analysis of Yersiniaceae from Polar Regions.</title>
        <authorList>
            <person name="Goncharov A."/>
            <person name="Aslanov B."/>
            <person name="Kolodzhieva V."/>
            <person name="Azarov D."/>
            <person name="Mochov A."/>
            <person name="Lebedeva E."/>
        </authorList>
    </citation>
    <scope>NUCLEOTIDE SEQUENCE</scope>
    <source>
        <strain evidence="9">Vf</strain>
    </source>
</reference>
<dbReference type="InterPro" id="IPR050638">
    <property type="entry name" value="AA-Vitamin_Transporters"/>
</dbReference>
<evidence type="ECO:0000256" key="1">
    <source>
        <dbReference type="ARBA" id="ARBA00004651"/>
    </source>
</evidence>
<dbReference type="Proteomes" id="UP001224622">
    <property type="component" value="Unassembled WGS sequence"/>
</dbReference>
<feature type="domain" description="EamA" evidence="8">
    <location>
        <begin position="15"/>
        <end position="143"/>
    </location>
</feature>
<protein>
    <submittedName>
        <fullName evidence="9">Drug/metabolite exporter YedA</fullName>
    </submittedName>
</protein>
<dbReference type="EMBL" id="JAVIGA010000045">
    <property type="protein sequence ID" value="MDQ9129910.1"/>
    <property type="molecule type" value="Genomic_DNA"/>
</dbReference>
<dbReference type="Gene3D" id="1.10.3730.20">
    <property type="match status" value="1"/>
</dbReference>
<sequence length="304" mass="32045">MLSQQNRHLLPLIGALFTLYIVWGSTYFAIRVGVASWPPLMMAGIRFLIAGIILFVFLLLRGHALPTLKQWVAAGTIGILLLAVGNGLVTVAEHQDVPSGIAAVMVATVPLFTLCFSMFWGIRNTKLEWTGIALGLVGIVLLNTGNNLVGNPTGALLILLASASWAFGSVLGSRISLPAGPMAGAAEMLVAGVVLTIASQLSGEHLDKMPTFSGFMALGYLIVFGSMLAISAYMFLLKNVRPAVATSYAYVNPVVAVLLGVGFAGESLGPREWLALVIIVSAVVLVTLGKYLFARPAKVQPAVK</sequence>
<dbReference type="Proteomes" id="UP001235341">
    <property type="component" value="Chromosome"/>
</dbReference>
<dbReference type="PANTHER" id="PTHR32322">
    <property type="entry name" value="INNER MEMBRANE TRANSPORTER"/>
    <property type="match status" value="1"/>
</dbReference>
<feature type="transmembrane region" description="Helical" evidence="7">
    <location>
        <begin position="185"/>
        <end position="203"/>
    </location>
</feature>
<evidence type="ECO:0000313" key="10">
    <source>
        <dbReference type="EMBL" id="QKJ59875.1"/>
    </source>
</evidence>
<evidence type="ECO:0000256" key="7">
    <source>
        <dbReference type="SAM" id="Phobius"/>
    </source>
</evidence>
<accession>A0A1Q5VL29</accession>
<feature type="transmembrane region" description="Helical" evidence="7">
    <location>
        <begin position="12"/>
        <end position="34"/>
    </location>
</feature>
<reference evidence="10" key="2">
    <citation type="submission" date="2022-06" db="EMBL/GenBank/DDBJ databases">
        <title>Genome sequences of seven Enterobacteriaceae strains isolated from Canadian wastewater treatment facilities.</title>
        <authorList>
            <person name="Huang H."/>
            <person name="Chmara J.T."/>
            <person name="Duceppe M.-O."/>
        </authorList>
    </citation>
    <scope>NUCLEOTIDE SEQUENCE</scope>
    <source>
        <strain evidence="10">HH13</strain>
    </source>
</reference>
<organism evidence="9 13">
    <name type="scientific">Serratia fonticola</name>
    <dbReference type="NCBI Taxonomy" id="47917"/>
    <lineage>
        <taxon>Bacteria</taxon>
        <taxon>Pseudomonadati</taxon>
        <taxon>Pseudomonadota</taxon>
        <taxon>Gammaproteobacteria</taxon>
        <taxon>Enterobacterales</taxon>
        <taxon>Yersiniaceae</taxon>
        <taxon>Serratia</taxon>
    </lineage>
</organism>
<name>A0A1Q5VL29_SERFO</name>
<reference evidence="12" key="1">
    <citation type="submission" date="2020-03" db="EMBL/GenBank/DDBJ databases">
        <title>Genome sequences of seven Enterobacteriaceae strains isolated from Canadian wastewater treatment facilities.</title>
        <authorList>
            <person name="Huang H."/>
            <person name="Chmara J.T."/>
            <person name="Duceppe M.-O."/>
        </authorList>
    </citation>
    <scope>NUCLEOTIDE SEQUENCE [LARGE SCALE GENOMIC DNA]</scope>
    <source>
        <strain evidence="12">Biosolid 3</strain>
    </source>
</reference>
<feature type="transmembrane region" description="Helical" evidence="7">
    <location>
        <begin position="101"/>
        <end position="122"/>
    </location>
</feature>
<comment type="similarity">
    <text evidence="2">Belongs to the EamA transporter family.</text>
</comment>
<dbReference type="NCBIfam" id="NF008432">
    <property type="entry name" value="PRK11272.1"/>
    <property type="match status" value="1"/>
</dbReference>
<dbReference type="RefSeq" id="WP_024527478.1">
    <property type="nucleotide sequence ID" value="NZ_CAMFLQ010000040.1"/>
</dbReference>
<feature type="transmembrane region" description="Helical" evidence="7">
    <location>
        <begin position="155"/>
        <end position="173"/>
    </location>
</feature>
<dbReference type="PANTHER" id="PTHR32322:SF2">
    <property type="entry name" value="EAMA DOMAIN-CONTAINING PROTEIN"/>
    <property type="match status" value="1"/>
</dbReference>
<evidence type="ECO:0000256" key="6">
    <source>
        <dbReference type="ARBA" id="ARBA00023136"/>
    </source>
</evidence>
<keyword evidence="6 7" id="KW-0472">Membrane</keyword>
<dbReference type="AlphaFoldDB" id="A0A1Q5VL29"/>
<evidence type="ECO:0000313" key="13">
    <source>
        <dbReference type="Proteomes" id="UP001224622"/>
    </source>
</evidence>
<dbReference type="Proteomes" id="UP000503464">
    <property type="component" value="Chromosome"/>
</dbReference>
<dbReference type="SUPFAM" id="SSF103481">
    <property type="entry name" value="Multidrug resistance efflux transporter EmrE"/>
    <property type="match status" value="2"/>
</dbReference>
<feature type="transmembrane region" description="Helical" evidence="7">
    <location>
        <begin position="40"/>
        <end position="59"/>
    </location>
</feature>
<evidence type="ECO:0000256" key="2">
    <source>
        <dbReference type="ARBA" id="ARBA00007362"/>
    </source>
</evidence>
<feature type="transmembrane region" description="Helical" evidence="7">
    <location>
        <begin position="215"/>
        <end position="236"/>
    </location>
</feature>
<dbReference type="InterPro" id="IPR000620">
    <property type="entry name" value="EamA_dom"/>
</dbReference>
<gene>
    <name evidence="9" type="primary">yedA</name>
    <name evidence="10" type="ORF">G9399_18180</name>
    <name evidence="9" type="ORF">RDT67_26260</name>
    <name evidence="11" type="ORF">RFB13_08555</name>
</gene>
<evidence type="ECO:0000259" key="8">
    <source>
        <dbReference type="Pfam" id="PF00892"/>
    </source>
</evidence>
<evidence type="ECO:0000313" key="14">
    <source>
        <dbReference type="Proteomes" id="UP001235341"/>
    </source>
</evidence>
<feature type="domain" description="EamA" evidence="8">
    <location>
        <begin position="153"/>
        <end position="287"/>
    </location>
</feature>
<keyword evidence="5 7" id="KW-1133">Transmembrane helix</keyword>
<reference evidence="11 14" key="3">
    <citation type="submission" date="2023-08" db="EMBL/GenBank/DDBJ databases">
        <title>Complete Genome and Methylome dissection of Serratia fonticola NEB369.</title>
        <authorList>
            <person name="Fomenkov A."/>
            <person name="Roberts R.D."/>
        </authorList>
    </citation>
    <scope>NUCLEOTIDE SEQUENCE [LARGE SCALE GENOMIC DNA]</scope>
    <source>
        <strain evidence="11 14">NEB369</strain>
    </source>
</reference>
<dbReference type="EMBL" id="CP133586">
    <property type="protein sequence ID" value="WMT16354.1"/>
    <property type="molecule type" value="Genomic_DNA"/>
</dbReference>
<evidence type="ECO:0000256" key="5">
    <source>
        <dbReference type="ARBA" id="ARBA00022989"/>
    </source>
</evidence>
<proteinExistence type="inferred from homology"/>
<comment type="subcellular location">
    <subcellularLocation>
        <location evidence="1">Cell membrane</location>
        <topology evidence="1">Multi-pass membrane protein</topology>
    </subcellularLocation>
</comment>
<keyword evidence="4 7" id="KW-0812">Transmembrane</keyword>
<keyword evidence="3" id="KW-1003">Cell membrane</keyword>
<dbReference type="Pfam" id="PF00892">
    <property type="entry name" value="EamA"/>
    <property type="match status" value="2"/>
</dbReference>
<feature type="transmembrane region" description="Helical" evidence="7">
    <location>
        <begin position="129"/>
        <end position="149"/>
    </location>
</feature>
<evidence type="ECO:0000313" key="11">
    <source>
        <dbReference type="EMBL" id="WMT16354.1"/>
    </source>
</evidence>
<evidence type="ECO:0000256" key="3">
    <source>
        <dbReference type="ARBA" id="ARBA00022475"/>
    </source>
</evidence>
<dbReference type="InterPro" id="IPR037185">
    <property type="entry name" value="EmrE-like"/>
</dbReference>
<keyword evidence="14" id="KW-1185">Reference proteome</keyword>
<dbReference type="GO" id="GO:0016020">
    <property type="term" value="C:membrane"/>
    <property type="evidence" value="ECO:0007669"/>
    <property type="project" value="UniProtKB-SubCell"/>
</dbReference>
<feature type="transmembrane region" description="Helical" evidence="7">
    <location>
        <begin position="71"/>
        <end position="89"/>
    </location>
</feature>
<dbReference type="EMBL" id="CP054160">
    <property type="protein sequence ID" value="QKJ59875.1"/>
    <property type="molecule type" value="Genomic_DNA"/>
</dbReference>
<evidence type="ECO:0000313" key="12">
    <source>
        <dbReference type="Proteomes" id="UP000503464"/>
    </source>
</evidence>
<feature type="transmembrane region" description="Helical" evidence="7">
    <location>
        <begin position="273"/>
        <end position="294"/>
    </location>
</feature>